<dbReference type="InterPro" id="IPR002314">
    <property type="entry name" value="aa-tRNA-synt_IIb"/>
</dbReference>
<keyword evidence="4" id="KW-0648">Protein biosynthesis</keyword>
<dbReference type="PROSITE" id="PS50862">
    <property type="entry name" value="AA_TRNA_LIGASE_II"/>
    <property type="match status" value="1"/>
</dbReference>
<evidence type="ECO:0000313" key="7">
    <source>
        <dbReference type="EMBL" id="RCX17325.1"/>
    </source>
</evidence>
<dbReference type="OrthoDB" id="583154at2"/>
<evidence type="ECO:0000256" key="5">
    <source>
        <dbReference type="ARBA" id="ARBA00023146"/>
    </source>
</evidence>
<dbReference type="Proteomes" id="UP000253090">
    <property type="component" value="Unassembled WGS sequence"/>
</dbReference>
<evidence type="ECO:0000256" key="2">
    <source>
        <dbReference type="ARBA" id="ARBA00022741"/>
    </source>
</evidence>
<feature type="domain" description="Aminoacyl-transfer RNA synthetases class-II family profile" evidence="6">
    <location>
        <begin position="222"/>
        <end position="381"/>
    </location>
</feature>
<dbReference type="GO" id="GO:0140096">
    <property type="term" value="F:catalytic activity, acting on a protein"/>
    <property type="evidence" value="ECO:0007669"/>
    <property type="project" value="UniProtKB-ARBA"/>
</dbReference>
<evidence type="ECO:0000259" key="6">
    <source>
        <dbReference type="PROSITE" id="PS50862"/>
    </source>
</evidence>
<dbReference type="GO" id="GO:0006418">
    <property type="term" value="P:tRNA aminoacylation for protein translation"/>
    <property type="evidence" value="ECO:0007669"/>
    <property type="project" value="InterPro"/>
</dbReference>
<dbReference type="InterPro" id="IPR006195">
    <property type="entry name" value="aa-tRNA-synth_II"/>
</dbReference>
<accession>A0A369B7N8</accession>
<organism evidence="7 8">
    <name type="scientific">Fontibacillus phaseoli</name>
    <dbReference type="NCBI Taxonomy" id="1416533"/>
    <lineage>
        <taxon>Bacteria</taxon>
        <taxon>Bacillati</taxon>
        <taxon>Bacillota</taxon>
        <taxon>Bacilli</taxon>
        <taxon>Bacillales</taxon>
        <taxon>Paenibacillaceae</taxon>
        <taxon>Fontibacillus</taxon>
    </lineage>
</organism>
<dbReference type="EMBL" id="QPJW01000009">
    <property type="protein sequence ID" value="RCX17325.1"/>
    <property type="molecule type" value="Genomic_DNA"/>
</dbReference>
<comment type="caution">
    <text evidence="7">The sequence shown here is derived from an EMBL/GenBank/DDBJ whole genome shotgun (WGS) entry which is preliminary data.</text>
</comment>
<dbReference type="Gene3D" id="3.30.930.10">
    <property type="entry name" value="Bira Bifunctional Protein, Domain 2"/>
    <property type="match status" value="1"/>
</dbReference>
<dbReference type="GO" id="GO:0005524">
    <property type="term" value="F:ATP binding"/>
    <property type="evidence" value="ECO:0007669"/>
    <property type="project" value="UniProtKB-KW"/>
</dbReference>
<reference evidence="7 8" key="1">
    <citation type="submission" date="2018-07" db="EMBL/GenBank/DDBJ databases">
        <title>Genomic Encyclopedia of Type Strains, Phase III (KMG-III): the genomes of soil and plant-associated and newly described type strains.</title>
        <authorList>
            <person name="Whitman W."/>
        </authorList>
    </citation>
    <scope>NUCLEOTIDE SEQUENCE [LARGE SCALE GENOMIC DNA]</scope>
    <source>
        <strain evidence="7 8">CECT 8333</strain>
    </source>
</reference>
<dbReference type="GO" id="GO:0016740">
    <property type="term" value="F:transferase activity"/>
    <property type="evidence" value="ECO:0007669"/>
    <property type="project" value="UniProtKB-ARBA"/>
</dbReference>
<dbReference type="GO" id="GO:0004812">
    <property type="term" value="F:aminoacyl-tRNA ligase activity"/>
    <property type="evidence" value="ECO:0007669"/>
    <property type="project" value="UniProtKB-KW"/>
</dbReference>
<protein>
    <submittedName>
        <fullName evidence="7">tRNA synthetase class II (G, H, P, S and T)</fullName>
    </submittedName>
</protein>
<gene>
    <name evidence="7" type="ORF">DFP94_10949</name>
</gene>
<evidence type="ECO:0000313" key="8">
    <source>
        <dbReference type="Proteomes" id="UP000253090"/>
    </source>
</evidence>
<sequence length="404" mass="45798">MTAGEENGGDSDVNYSFALDKSLNEQQMELLYGKLIYSIEGIVSCIVDADNHEVVLDITDPERLPVIEDTITALQEEVKRVRTVKRRVIKSTQQGGITIQDAAVTQNADSHDFTLHKELGAEMPAVLFKALENVFTHLTELFGAEKRKYPSLILQATLSKLNYIETYPQNIYLVSEIPHQMETLESVRHHEHFERIPRLSGYALTPAACFHCYEELEGQVVNGPLVLASTSNCFRHEAPWRLGKHRMNEFNVKELAFIGDAEFVRATRLQAVEEIWALFTALGLEGSIETASDPFYFEEDVLKGQHQLMADMKYELICRLDGGKESFAISSVNDMRQSLCKAFDIRDRNGNWQHSGCVGFGIERWMYALFATYGNVLAFWPEPIRKLLGLESEDHLEKGVEEKA</sequence>
<keyword evidence="2" id="KW-0547">Nucleotide-binding</keyword>
<keyword evidence="5 7" id="KW-0030">Aminoacyl-tRNA synthetase</keyword>
<dbReference type="SUPFAM" id="SSF55681">
    <property type="entry name" value="Class II aaRS and biotin synthetases"/>
    <property type="match status" value="1"/>
</dbReference>
<keyword evidence="1" id="KW-0436">Ligase</keyword>
<evidence type="ECO:0000256" key="4">
    <source>
        <dbReference type="ARBA" id="ARBA00022917"/>
    </source>
</evidence>
<evidence type="ECO:0000256" key="3">
    <source>
        <dbReference type="ARBA" id="ARBA00022840"/>
    </source>
</evidence>
<proteinExistence type="predicted"/>
<keyword evidence="3" id="KW-0067">ATP-binding</keyword>
<evidence type="ECO:0000256" key="1">
    <source>
        <dbReference type="ARBA" id="ARBA00022598"/>
    </source>
</evidence>
<name>A0A369B7N8_9BACL</name>
<dbReference type="Pfam" id="PF00587">
    <property type="entry name" value="tRNA-synt_2b"/>
    <property type="match status" value="1"/>
</dbReference>
<dbReference type="AlphaFoldDB" id="A0A369B7N8"/>
<keyword evidence="8" id="KW-1185">Reference proteome</keyword>
<dbReference type="InterPro" id="IPR045864">
    <property type="entry name" value="aa-tRNA-synth_II/BPL/LPL"/>
</dbReference>